<comment type="caution">
    <text evidence="7">The sequence shown here is derived from an EMBL/GenBank/DDBJ whole genome shotgun (WGS) entry which is preliminary data.</text>
</comment>
<keyword evidence="4 5" id="KW-0472">Membrane</keyword>
<feature type="domain" description="Major facilitator superfamily (MFS) profile" evidence="6">
    <location>
        <begin position="1"/>
        <end position="135"/>
    </location>
</feature>
<feature type="transmembrane region" description="Helical" evidence="5">
    <location>
        <begin position="109"/>
        <end position="131"/>
    </location>
</feature>
<dbReference type="PANTHER" id="PTHR24064">
    <property type="entry name" value="SOLUTE CARRIER FAMILY 22 MEMBER"/>
    <property type="match status" value="1"/>
</dbReference>
<dbReference type="PROSITE" id="PS50850">
    <property type="entry name" value="MFS"/>
    <property type="match status" value="1"/>
</dbReference>
<proteinExistence type="predicted"/>
<dbReference type="InterPro" id="IPR005828">
    <property type="entry name" value="MFS_sugar_transport-like"/>
</dbReference>
<organism evidence="7 8">
    <name type="scientific">Rubroshorea leprosula</name>
    <dbReference type="NCBI Taxonomy" id="152421"/>
    <lineage>
        <taxon>Eukaryota</taxon>
        <taxon>Viridiplantae</taxon>
        <taxon>Streptophyta</taxon>
        <taxon>Embryophyta</taxon>
        <taxon>Tracheophyta</taxon>
        <taxon>Spermatophyta</taxon>
        <taxon>Magnoliopsida</taxon>
        <taxon>eudicotyledons</taxon>
        <taxon>Gunneridae</taxon>
        <taxon>Pentapetalae</taxon>
        <taxon>rosids</taxon>
        <taxon>malvids</taxon>
        <taxon>Malvales</taxon>
        <taxon>Dipterocarpaceae</taxon>
        <taxon>Rubroshorea</taxon>
    </lineage>
</organism>
<dbReference type="Proteomes" id="UP001054252">
    <property type="component" value="Unassembled WGS sequence"/>
</dbReference>
<dbReference type="Gene3D" id="1.20.1250.20">
    <property type="entry name" value="MFS general substrate transporter like domains"/>
    <property type="match status" value="1"/>
</dbReference>
<dbReference type="InterPro" id="IPR036259">
    <property type="entry name" value="MFS_trans_sf"/>
</dbReference>
<gene>
    <name evidence="7" type="ORF">SLEP1_g41901</name>
</gene>
<evidence type="ECO:0000313" key="8">
    <source>
        <dbReference type="Proteomes" id="UP001054252"/>
    </source>
</evidence>
<evidence type="ECO:0000256" key="3">
    <source>
        <dbReference type="ARBA" id="ARBA00022989"/>
    </source>
</evidence>
<dbReference type="AlphaFoldDB" id="A0AAV5L8W9"/>
<accession>A0AAV5L8W9</accession>
<dbReference type="Pfam" id="PF00083">
    <property type="entry name" value="Sugar_tr"/>
    <property type="match status" value="1"/>
</dbReference>
<protein>
    <recommendedName>
        <fullName evidence="6">Major facilitator superfamily (MFS) profile domain-containing protein</fullName>
    </recommendedName>
</protein>
<evidence type="ECO:0000313" key="7">
    <source>
        <dbReference type="EMBL" id="GKV33384.1"/>
    </source>
</evidence>
<name>A0AAV5L8W9_9ROSI</name>
<keyword evidence="8" id="KW-1185">Reference proteome</keyword>
<feature type="transmembrane region" description="Helical" evidence="5">
    <location>
        <begin position="26"/>
        <end position="50"/>
    </location>
</feature>
<dbReference type="GO" id="GO:0022857">
    <property type="term" value="F:transmembrane transporter activity"/>
    <property type="evidence" value="ECO:0007669"/>
    <property type="project" value="InterPro"/>
</dbReference>
<dbReference type="GO" id="GO:0016020">
    <property type="term" value="C:membrane"/>
    <property type="evidence" value="ECO:0007669"/>
    <property type="project" value="UniProtKB-SubCell"/>
</dbReference>
<evidence type="ECO:0000259" key="6">
    <source>
        <dbReference type="PROSITE" id="PS50850"/>
    </source>
</evidence>
<evidence type="ECO:0000256" key="4">
    <source>
        <dbReference type="ARBA" id="ARBA00023136"/>
    </source>
</evidence>
<reference evidence="7 8" key="1">
    <citation type="journal article" date="2021" name="Commun. Biol.">
        <title>The genome of Shorea leprosula (Dipterocarpaceae) highlights the ecological relevance of drought in aseasonal tropical rainforests.</title>
        <authorList>
            <person name="Ng K.K.S."/>
            <person name="Kobayashi M.J."/>
            <person name="Fawcett J.A."/>
            <person name="Hatakeyama M."/>
            <person name="Paape T."/>
            <person name="Ng C.H."/>
            <person name="Ang C.C."/>
            <person name="Tnah L.H."/>
            <person name="Lee C.T."/>
            <person name="Nishiyama T."/>
            <person name="Sese J."/>
            <person name="O'Brien M.J."/>
            <person name="Copetti D."/>
            <person name="Mohd Noor M.I."/>
            <person name="Ong R.C."/>
            <person name="Putra M."/>
            <person name="Sireger I.Z."/>
            <person name="Indrioko S."/>
            <person name="Kosugi Y."/>
            <person name="Izuno A."/>
            <person name="Isagi Y."/>
            <person name="Lee S.L."/>
            <person name="Shimizu K.K."/>
        </authorList>
    </citation>
    <scope>NUCLEOTIDE SEQUENCE [LARGE SCALE GENOMIC DNA]</scope>
    <source>
        <strain evidence="7">214</strain>
    </source>
</reference>
<evidence type="ECO:0000256" key="2">
    <source>
        <dbReference type="ARBA" id="ARBA00022692"/>
    </source>
</evidence>
<dbReference type="InterPro" id="IPR020846">
    <property type="entry name" value="MFS_dom"/>
</dbReference>
<evidence type="ECO:0000256" key="5">
    <source>
        <dbReference type="SAM" id="Phobius"/>
    </source>
</evidence>
<dbReference type="SUPFAM" id="SSF103473">
    <property type="entry name" value="MFS general substrate transporter"/>
    <property type="match status" value="1"/>
</dbReference>
<feature type="transmembrane region" description="Helical" evidence="5">
    <location>
        <begin position="62"/>
        <end position="85"/>
    </location>
</feature>
<comment type="subcellular location">
    <subcellularLocation>
        <location evidence="1">Membrane</location>
        <topology evidence="1">Multi-pass membrane protein</topology>
    </subcellularLocation>
</comment>
<keyword evidence="2 5" id="KW-0812">Transmembrane</keyword>
<sequence>MMALVYFAIGIPYIHYWQHDKRNVNIGFGILYGLTFFFANFGPNTTTFIVPAELFPARFRSTCHGISGAMGKVGAIIGTIGFLWASKKRTDSDLPDHPNSHDDPHPVRMTWALLSLGIVCLLGAAVTYFFARETRGKSLEDNETDNDMDGEMDN</sequence>
<dbReference type="EMBL" id="BPVZ01000100">
    <property type="protein sequence ID" value="GKV33384.1"/>
    <property type="molecule type" value="Genomic_DNA"/>
</dbReference>
<keyword evidence="3 5" id="KW-1133">Transmembrane helix</keyword>
<evidence type="ECO:0000256" key="1">
    <source>
        <dbReference type="ARBA" id="ARBA00004141"/>
    </source>
</evidence>